<gene>
    <name evidence="4" type="ORF">SAMN06297280_3334</name>
</gene>
<dbReference type="InterPro" id="IPR025194">
    <property type="entry name" value="RodZ-like_C"/>
</dbReference>
<dbReference type="PANTHER" id="PTHR34475">
    <property type="match status" value="1"/>
</dbReference>
<dbReference type="GO" id="GO:0003677">
    <property type="term" value="F:DNA binding"/>
    <property type="evidence" value="ECO:0007669"/>
    <property type="project" value="InterPro"/>
</dbReference>
<feature type="domain" description="Cytoskeleton protein RodZ-like C-terminal" evidence="3">
    <location>
        <begin position="233"/>
        <end position="302"/>
    </location>
</feature>
<dbReference type="RefSeq" id="WP_097112518.1">
    <property type="nucleotide sequence ID" value="NZ_OBEB01000007.1"/>
</dbReference>
<reference evidence="5" key="1">
    <citation type="submission" date="2017-09" db="EMBL/GenBank/DDBJ databases">
        <authorList>
            <person name="Varghese N."/>
            <person name="Submissions S."/>
        </authorList>
    </citation>
    <scope>NUCLEOTIDE SEQUENCE [LARGE SCALE GENOMIC DNA]</scope>
    <source>
        <strain evidence="5">CGMCC 1.12461</strain>
    </source>
</reference>
<dbReference type="Pfam" id="PF13464">
    <property type="entry name" value="RodZ_C"/>
    <property type="match status" value="1"/>
</dbReference>
<evidence type="ECO:0000259" key="3">
    <source>
        <dbReference type="Pfam" id="PF13464"/>
    </source>
</evidence>
<feature type="compositionally biased region" description="Polar residues" evidence="1">
    <location>
        <begin position="181"/>
        <end position="193"/>
    </location>
</feature>
<dbReference type="InterPro" id="IPR010982">
    <property type="entry name" value="Lambda_DNA-bd_dom_sf"/>
</dbReference>
<proteinExistence type="predicted"/>
<dbReference type="EMBL" id="OBEB01000007">
    <property type="protein sequence ID" value="SNY57939.1"/>
    <property type="molecule type" value="Genomic_DNA"/>
</dbReference>
<sequence length="307" mass="33042">MTTTEPTELSESTEPTVLTAGQLLSQARERRKLSVAEVALQLNLRVNLVQQIEADQLDSSMLVTFVRGYLRAYARLVKLPEKQVLTAFEQQNVGSGDPAKPMRTFSNRAELQATENRFMWLTYAIGFILILMLVLWWWQTTSPGADGAPGQQPAAAAQVDNGSAAPAMAGSTVNAGEAESTIETKSADSSNAETEPAAVSLPDFIAAETMPELASQIAAEAVASPQPDVIIMDFQDNCWIDVLDADGNRIAYGTKEAGYQMMVSGKAPFVVTLGNPSVVRITLNNQPFDMSSLPAGRVAKFTLAEPD</sequence>
<feature type="region of interest" description="Disordered" evidence="1">
    <location>
        <begin position="146"/>
        <end position="194"/>
    </location>
</feature>
<name>A0A285JCD9_9GAMM</name>
<evidence type="ECO:0000256" key="2">
    <source>
        <dbReference type="SAM" id="Phobius"/>
    </source>
</evidence>
<dbReference type="AlphaFoldDB" id="A0A285JCD9"/>
<keyword evidence="2" id="KW-0812">Transmembrane</keyword>
<feature type="compositionally biased region" description="Low complexity" evidence="1">
    <location>
        <begin position="146"/>
        <end position="158"/>
    </location>
</feature>
<protein>
    <submittedName>
        <fullName evidence="4">Cytoskeleton protein RodZ</fullName>
    </submittedName>
</protein>
<evidence type="ECO:0000256" key="1">
    <source>
        <dbReference type="SAM" id="MobiDB-lite"/>
    </source>
</evidence>
<keyword evidence="5" id="KW-1185">Reference proteome</keyword>
<dbReference type="Proteomes" id="UP000219353">
    <property type="component" value="Unassembled WGS sequence"/>
</dbReference>
<feature type="transmembrane region" description="Helical" evidence="2">
    <location>
        <begin position="118"/>
        <end position="138"/>
    </location>
</feature>
<keyword evidence="2" id="KW-1133">Transmembrane helix</keyword>
<evidence type="ECO:0000313" key="5">
    <source>
        <dbReference type="Proteomes" id="UP000219353"/>
    </source>
</evidence>
<dbReference type="Gene3D" id="1.10.260.40">
    <property type="entry name" value="lambda repressor-like DNA-binding domains"/>
    <property type="match status" value="1"/>
</dbReference>
<dbReference type="PANTHER" id="PTHR34475:SF1">
    <property type="entry name" value="CYTOSKELETON PROTEIN RODZ"/>
    <property type="match status" value="1"/>
</dbReference>
<dbReference type="Pfam" id="PF13413">
    <property type="entry name" value="HTH_25"/>
    <property type="match status" value="1"/>
</dbReference>
<organism evidence="4 5">
    <name type="scientific">Arsukibacterium tuosuense</name>
    <dbReference type="NCBI Taxonomy" id="1323745"/>
    <lineage>
        <taxon>Bacteria</taxon>
        <taxon>Pseudomonadati</taxon>
        <taxon>Pseudomonadota</taxon>
        <taxon>Gammaproteobacteria</taxon>
        <taxon>Chromatiales</taxon>
        <taxon>Chromatiaceae</taxon>
        <taxon>Arsukibacterium</taxon>
    </lineage>
</organism>
<evidence type="ECO:0000313" key="4">
    <source>
        <dbReference type="EMBL" id="SNY57939.1"/>
    </source>
</evidence>
<dbReference type="OrthoDB" id="9790252at2"/>
<dbReference type="InterPro" id="IPR050400">
    <property type="entry name" value="Bact_Cytoskel_RodZ"/>
</dbReference>
<accession>A0A285JCD9</accession>
<keyword evidence="2" id="KW-0472">Membrane</keyword>